<accession>A0A0K8U929</accession>
<dbReference type="EMBL" id="GDHF01024845">
    <property type="protein sequence ID" value="JAI27469.1"/>
    <property type="molecule type" value="Transcribed_RNA"/>
</dbReference>
<evidence type="ECO:0000313" key="3">
    <source>
        <dbReference type="EMBL" id="JAI41448.1"/>
    </source>
</evidence>
<dbReference type="Pfam" id="PF07253">
    <property type="entry name" value="Gypsy"/>
    <property type="match status" value="1"/>
</dbReference>
<dbReference type="AlphaFoldDB" id="A0A0K8U929"/>
<protein>
    <submittedName>
        <fullName evidence="1">Uncharacterized protein</fullName>
    </submittedName>
</protein>
<dbReference type="EMBL" id="GDHF01029479">
    <property type="protein sequence ID" value="JAI22835.1"/>
    <property type="molecule type" value="Transcribed_RNA"/>
</dbReference>
<evidence type="ECO:0000313" key="2">
    <source>
        <dbReference type="EMBL" id="JAI27469.1"/>
    </source>
</evidence>
<organism evidence="1">
    <name type="scientific">Bactrocera latifrons</name>
    <name type="common">Malaysian fruit fly</name>
    <name type="synonym">Chaetodacus latifrons</name>
    <dbReference type="NCBI Taxonomy" id="174628"/>
    <lineage>
        <taxon>Eukaryota</taxon>
        <taxon>Metazoa</taxon>
        <taxon>Ecdysozoa</taxon>
        <taxon>Arthropoda</taxon>
        <taxon>Hexapoda</taxon>
        <taxon>Insecta</taxon>
        <taxon>Pterygota</taxon>
        <taxon>Neoptera</taxon>
        <taxon>Endopterygota</taxon>
        <taxon>Diptera</taxon>
        <taxon>Brachycera</taxon>
        <taxon>Muscomorpha</taxon>
        <taxon>Tephritoidea</taxon>
        <taxon>Tephritidae</taxon>
        <taxon>Bactrocera</taxon>
        <taxon>Bactrocera</taxon>
    </lineage>
</organism>
<evidence type="ECO:0000313" key="1">
    <source>
        <dbReference type="EMBL" id="JAI22835.1"/>
    </source>
</evidence>
<dbReference type="InterPro" id="IPR009882">
    <property type="entry name" value="Gypsy"/>
</dbReference>
<reference evidence="1" key="1">
    <citation type="submission" date="2015-06" db="EMBL/GenBank/DDBJ databases">
        <authorList>
            <person name="Hoefler B.C."/>
            <person name="Straight P.D."/>
        </authorList>
    </citation>
    <scope>NUCLEOTIDE SEQUENCE</scope>
</reference>
<proteinExistence type="predicted"/>
<dbReference type="EMBL" id="GDHF01010866">
    <property type="protein sequence ID" value="JAI41448.1"/>
    <property type="molecule type" value="Transcribed_RNA"/>
</dbReference>
<name>A0A0K8U929_BACLA</name>
<gene>
    <name evidence="2" type="ORF">c0_g3_i3</name>
    <name evidence="1" type="ORF">c0_g3_i4</name>
    <name evidence="3" type="ORF">c0_g3_i5</name>
</gene>
<sequence length="138" mass="16349">MLQEIYKELQDLTLTINFANNKNFYSVSLNMKDIEQVMKLEIHICRIGDTFIIVYNHPVINKKCETYDITPISYRHEKIQMDKQIAKCNQQITRINNCKNIMSKFICKETQPDMCTLPMLLNNKAQCNRIEEKNEDIL</sequence>